<evidence type="ECO:0000313" key="8">
    <source>
        <dbReference type="Proteomes" id="UP000249557"/>
    </source>
</evidence>
<feature type="signal peptide" evidence="5">
    <location>
        <begin position="1"/>
        <end position="23"/>
    </location>
</feature>
<comment type="similarity">
    <text evidence="1">Belongs to the leucine-binding protein family.</text>
</comment>
<dbReference type="SUPFAM" id="SSF53822">
    <property type="entry name" value="Periplasmic binding protein-like I"/>
    <property type="match status" value="1"/>
</dbReference>
<name>A0A2W5C469_9BACT</name>
<dbReference type="PANTHER" id="PTHR47151:SF2">
    <property type="entry name" value="AMINO ACID BINDING PROTEIN"/>
    <property type="match status" value="1"/>
</dbReference>
<proteinExistence type="inferred from homology"/>
<accession>A0A2W5C469</accession>
<dbReference type="Gene3D" id="3.40.50.2300">
    <property type="match status" value="2"/>
</dbReference>
<keyword evidence="3 5" id="KW-0732">Signal</keyword>
<evidence type="ECO:0000256" key="1">
    <source>
        <dbReference type="ARBA" id="ARBA00010062"/>
    </source>
</evidence>
<reference evidence="7 8" key="1">
    <citation type="submission" date="2017-08" db="EMBL/GenBank/DDBJ databases">
        <title>Infants hospitalized years apart are colonized by the same room-sourced microbial strains.</title>
        <authorList>
            <person name="Brooks B."/>
            <person name="Olm M.R."/>
            <person name="Firek B.A."/>
            <person name="Baker R."/>
            <person name="Thomas B.C."/>
            <person name="Morowitz M.J."/>
            <person name="Banfield J.F."/>
        </authorList>
    </citation>
    <scope>NUCLEOTIDE SEQUENCE [LARGE SCALE GENOMIC DNA]</scope>
    <source>
        <strain evidence="7">S2_018_000_R2_104</strain>
    </source>
</reference>
<dbReference type="PANTHER" id="PTHR47151">
    <property type="entry name" value="LEU/ILE/VAL-BINDING ABC TRANSPORTER SUBUNIT"/>
    <property type="match status" value="1"/>
</dbReference>
<dbReference type="InterPro" id="IPR028082">
    <property type="entry name" value="Peripla_BP_I"/>
</dbReference>
<comment type="caution">
    <text evidence="7">The sequence shown here is derived from an EMBL/GenBank/DDBJ whole genome shotgun (WGS) entry which is preliminary data.</text>
</comment>
<organism evidence="7 8">
    <name type="scientific">Micavibrio aeruginosavorus</name>
    <dbReference type="NCBI Taxonomy" id="349221"/>
    <lineage>
        <taxon>Bacteria</taxon>
        <taxon>Pseudomonadati</taxon>
        <taxon>Bdellovibrionota</taxon>
        <taxon>Bdellovibrionia</taxon>
        <taxon>Bdellovibrionales</taxon>
        <taxon>Pseudobdellovibrionaceae</taxon>
        <taxon>Micavibrio</taxon>
    </lineage>
</organism>
<dbReference type="Proteomes" id="UP000249557">
    <property type="component" value="Unassembled WGS sequence"/>
</dbReference>
<dbReference type="InterPro" id="IPR028081">
    <property type="entry name" value="Leu-bd"/>
</dbReference>
<evidence type="ECO:0000256" key="5">
    <source>
        <dbReference type="SAM" id="SignalP"/>
    </source>
</evidence>
<protein>
    <recommendedName>
        <fullName evidence="6">Leucine-binding protein domain-containing protein</fullName>
    </recommendedName>
</protein>
<dbReference type="PRINTS" id="PR00337">
    <property type="entry name" value="LEUILEVALBP"/>
</dbReference>
<dbReference type="GO" id="GO:0006865">
    <property type="term" value="P:amino acid transport"/>
    <property type="evidence" value="ECO:0007669"/>
    <property type="project" value="UniProtKB-KW"/>
</dbReference>
<dbReference type="AlphaFoldDB" id="A0A2W5C469"/>
<evidence type="ECO:0000256" key="2">
    <source>
        <dbReference type="ARBA" id="ARBA00022448"/>
    </source>
</evidence>
<sequence length="378" mass="39595">MSFIKYIFGAAGMLAFTSGMAQAAEPYTITVVGPITGPAAGNGADMRAGAIAAADRINAQGGIHGQKLNLRFEDDACSETQAINVANRIIGQGDKFVVGHYCSNATLPASVIYDENGIVQITLSQATSITQQNFPRLFRITPSAEDLANGYITAVSNDIKAAAQAKLALIGNSGEYAQSIAKSLQKSLQDKGIELNYTGHYPPEDTDYSAVITRMRGARITHVMIAGSEKEMGMIVRQSAQHGFHPSFILSSTALSAGFAGIVSCGGNGVRAVAADNPAYAAGNEALKADLLRHGANGLDVAMFSYTAVEAFAQAFKAAGNTDAAAVSNALHTRTFDLPTGKTGFTASGELTHPRVITYQYQSVNTPCTHVKPVPLTP</sequence>
<feature type="chain" id="PRO_5016049041" description="Leucine-binding protein domain-containing protein" evidence="5">
    <location>
        <begin position="24"/>
        <end position="378"/>
    </location>
</feature>
<gene>
    <name evidence="7" type="ORF">DI626_00575</name>
</gene>
<dbReference type="Pfam" id="PF13458">
    <property type="entry name" value="Peripla_BP_6"/>
    <property type="match status" value="1"/>
</dbReference>
<dbReference type="CDD" id="cd06342">
    <property type="entry name" value="PBP1_ABC_LIVBP-like"/>
    <property type="match status" value="1"/>
</dbReference>
<evidence type="ECO:0000256" key="3">
    <source>
        <dbReference type="ARBA" id="ARBA00022729"/>
    </source>
</evidence>
<dbReference type="EMBL" id="QFNK01000004">
    <property type="protein sequence ID" value="PZO88928.1"/>
    <property type="molecule type" value="Genomic_DNA"/>
</dbReference>
<keyword evidence="4" id="KW-0029">Amino-acid transport</keyword>
<feature type="domain" description="Leucine-binding protein" evidence="6">
    <location>
        <begin position="26"/>
        <end position="352"/>
    </location>
</feature>
<dbReference type="InterPro" id="IPR000709">
    <property type="entry name" value="Leu_Ile_Val-bd"/>
</dbReference>
<keyword evidence="2" id="KW-0813">Transport</keyword>
<evidence type="ECO:0000313" key="7">
    <source>
        <dbReference type="EMBL" id="PZO88928.1"/>
    </source>
</evidence>
<evidence type="ECO:0000259" key="6">
    <source>
        <dbReference type="Pfam" id="PF13458"/>
    </source>
</evidence>
<evidence type="ECO:0000256" key="4">
    <source>
        <dbReference type="ARBA" id="ARBA00022970"/>
    </source>
</evidence>